<dbReference type="InterPro" id="IPR029068">
    <property type="entry name" value="Glyas_Bleomycin-R_OHBP_Dase"/>
</dbReference>
<name>A0A077LTF2_9MICO</name>
<dbReference type="PROSITE" id="PS51819">
    <property type="entry name" value="VOC"/>
    <property type="match status" value="1"/>
</dbReference>
<dbReference type="STRING" id="1194083.BN12_1450006"/>
<evidence type="ECO:0000259" key="1">
    <source>
        <dbReference type="PROSITE" id="PS51819"/>
    </source>
</evidence>
<dbReference type="RefSeq" id="WP_048553570.1">
    <property type="nucleotide sequence ID" value="NZ_HF570958.1"/>
</dbReference>
<evidence type="ECO:0000313" key="3">
    <source>
        <dbReference type="Proteomes" id="UP000035721"/>
    </source>
</evidence>
<keyword evidence="2" id="KW-0456">Lyase</keyword>
<dbReference type="Pfam" id="PF00903">
    <property type="entry name" value="Glyoxalase"/>
    <property type="match status" value="1"/>
</dbReference>
<dbReference type="Proteomes" id="UP000035721">
    <property type="component" value="Unassembled WGS sequence"/>
</dbReference>
<dbReference type="InterPro" id="IPR004360">
    <property type="entry name" value="Glyas_Fos-R_dOase_dom"/>
</dbReference>
<organism evidence="2 3">
    <name type="scientific">Nostocoides japonicum T1-X7</name>
    <dbReference type="NCBI Taxonomy" id="1194083"/>
    <lineage>
        <taxon>Bacteria</taxon>
        <taxon>Bacillati</taxon>
        <taxon>Actinomycetota</taxon>
        <taxon>Actinomycetes</taxon>
        <taxon>Micrococcales</taxon>
        <taxon>Intrasporangiaceae</taxon>
        <taxon>Nostocoides</taxon>
    </lineage>
</organism>
<dbReference type="AlphaFoldDB" id="A0A077LTF2"/>
<dbReference type="OrthoDB" id="197463at2"/>
<keyword evidence="3" id="KW-1185">Reference proteome</keyword>
<dbReference type="PANTHER" id="PTHR36437:SF2">
    <property type="entry name" value="GLYOXALASE_BLEOMYCIN RESISTANCE PROTEIN_DIOXYGENASE"/>
    <property type="match status" value="1"/>
</dbReference>
<dbReference type="GO" id="GO:0016829">
    <property type="term" value="F:lyase activity"/>
    <property type="evidence" value="ECO:0007669"/>
    <property type="project" value="UniProtKB-KW"/>
</dbReference>
<dbReference type="EMBL" id="CAJB01000052">
    <property type="protein sequence ID" value="CCH76763.1"/>
    <property type="molecule type" value="Genomic_DNA"/>
</dbReference>
<protein>
    <submittedName>
        <fullName evidence="2">Lactoylglutathione lyase-like lyase</fullName>
    </submittedName>
</protein>
<evidence type="ECO:0000313" key="2">
    <source>
        <dbReference type="EMBL" id="CCH76763.1"/>
    </source>
</evidence>
<reference evidence="2 3" key="1">
    <citation type="journal article" date="2013" name="ISME J.">
        <title>A metabolic model for members of the genus Tetrasphaera involved in enhanced biological phosphorus removal.</title>
        <authorList>
            <person name="Kristiansen R."/>
            <person name="Nguyen H.T.T."/>
            <person name="Saunders A.M."/>
            <person name="Nielsen J.L."/>
            <person name="Wimmer R."/>
            <person name="Le V.Q."/>
            <person name="McIlroy S.J."/>
            <person name="Petrovski S."/>
            <person name="Seviour R.J."/>
            <person name="Calteau A."/>
            <person name="Nielsen K.L."/>
            <person name="Nielsen P.H."/>
        </authorList>
    </citation>
    <scope>NUCLEOTIDE SEQUENCE [LARGE SCALE GENOMIC DNA]</scope>
    <source>
        <strain evidence="2 3">T1-X7</strain>
    </source>
</reference>
<dbReference type="SUPFAM" id="SSF54593">
    <property type="entry name" value="Glyoxalase/Bleomycin resistance protein/Dihydroxybiphenyl dioxygenase"/>
    <property type="match status" value="1"/>
</dbReference>
<proteinExistence type="predicted"/>
<comment type="caution">
    <text evidence="2">The sequence shown here is derived from an EMBL/GenBank/DDBJ whole genome shotgun (WGS) entry which is preliminary data.</text>
</comment>
<dbReference type="InterPro" id="IPR037523">
    <property type="entry name" value="VOC_core"/>
</dbReference>
<dbReference type="Gene3D" id="3.10.180.10">
    <property type="entry name" value="2,3-Dihydroxybiphenyl 1,2-Dioxygenase, domain 1"/>
    <property type="match status" value="1"/>
</dbReference>
<gene>
    <name evidence="2" type="ORF">BN12_1450006</name>
</gene>
<sequence length="146" mass="16005">MIENISIVSVFVKDQDESKRFYTEVLGFEEGDDIVLGEGYRWCTVVHPNQPELLVNLAIPGPPMDPDLVAAMKRAQDAGGLNGLGMSVDDCRATYEELSGKGVEFIQPPSERPYGVEAVCRDNSGNWMVLVEQNHATVTAADFEQG</sequence>
<accession>A0A077LTF2</accession>
<feature type="domain" description="VOC" evidence="1">
    <location>
        <begin position="4"/>
        <end position="133"/>
    </location>
</feature>
<dbReference type="PANTHER" id="PTHR36437">
    <property type="entry name" value="GLYOXALASE/BLEOMYCIN RESISTANCE PROTEIN/DIOXYGENASE"/>
    <property type="match status" value="1"/>
</dbReference>